<reference evidence="2 3" key="1">
    <citation type="submission" date="2017-03" db="EMBL/GenBank/DDBJ databases">
        <title>Genome of the blue death feigning beetle - Asbolus verrucosus.</title>
        <authorList>
            <person name="Rider S.D."/>
        </authorList>
    </citation>
    <scope>NUCLEOTIDE SEQUENCE [LARGE SCALE GENOMIC DNA]</scope>
    <source>
        <strain evidence="2">Butters</strain>
        <tissue evidence="2">Head and leg muscle</tissue>
    </source>
</reference>
<evidence type="ECO:0000313" key="2">
    <source>
        <dbReference type="EMBL" id="RZC39585.1"/>
    </source>
</evidence>
<protein>
    <submittedName>
        <fullName evidence="2">PAX-interacting protein 1</fullName>
    </submittedName>
</protein>
<feature type="region of interest" description="Disordered" evidence="1">
    <location>
        <begin position="335"/>
        <end position="466"/>
    </location>
</feature>
<feature type="region of interest" description="Disordered" evidence="1">
    <location>
        <begin position="113"/>
        <end position="139"/>
    </location>
</feature>
<feature type="region of interest" description="Disordered" evidence="1">
    <location>
        <begin position="531"/>
        <end position="557"/>
    </location>
</feature>
<feature type="compositionally biased region" description="Polar residues" evidence="1">
    <location>
        <begin position="273"/>
        <end position="283"/>
    </location>
</feature>
<proteinExistence type="predicted"/>
<keyword evidence="3" id="KW-1185">Reference proteome</keyword>
<name>A0A482W3U9_ASBVE</name>
<feature type="compositionally biased region" description="Low complexity" evidence="1">
    <location>
        <begin position="541"/>
        <end position="556"/>
    </location>
</feature>
<accession>A0A482W3U9</accession>
<feature type="region of interest" description="Disordered" evidence="1">
    <location>
        <begin position="585"/>
        <end position="604"/>
    </location>
</feature>
<comment type="caution">
    <text evidence="2">The sequence shown here is derived from an EMBL/GenBank/DDBJ whole genome shotgun (WGS) entry which is preliminary data.</text>
</comment>
<sequence>MNLCALILAIGANCQLLRDEERPARYVLPYSGLGGGEDPEVAKEDHYYKPNRRSERIPATAYQYDETDEEYYRPQPRPKVESDNYRYQPTTPSHKDYEEILKNNHLARLRVAAKKHTQPPTPQPQLQSHAQVQAQAQAQAQAQPVEQYLKEVNPTTKTAYQRPANYLRFNGQSSALKHDQNEETPTLKQQPYRYVLQPDLQQQKSYPQYQFESQQESIKPKTPHFNIVAYQNALNAQQKLLAAENSREEGPSKSPVYASQNASKKTKKQKTTPPSRQSTQQYDYYSQVAPQRPTYTPEAGSVRFQQPLTPRNLYPKSESNFQVEDSLLYPEHKEIEYQTQAPARASKPRTTRLPRRKPKYQTEEPPEDFQRPLPKYQQQDDETYDYSPSALKYQDEQLYRRPLPRPTKPSKYEEQTEARDDYLYQPLPKYQRENLPRRPPPQYPQDPEVRPPSRYLNRQQYQEESKQLPQYREAADLAYQPTADAPVRHAGRGPKTYPQYQYDRRQQFVTPVQPKTRHFNSVEYQNALIAEQEEEQPTDFTKTQIQPKTQKPPTQTSRLYKYYTRLASQRQSNIIKLAPVRYLQKSPRRNEKKSASYEVDEEPSEEIEQAEQLFNYQPSPAVKYQEEQLLEDIEPLPTYRLETKRKGSHYQGKPSSTYLNGQMFQEEVTPLPHYQPDDLATQPSSNVQIGYDGNQRFLILVYDE</sequence>
<organism evidence="2 3">
    <name type="scientific">Asbolus verrucosus</name>
    <name type="common">Desert ironclad beetle</name>
    <dbReference type="NCBI Taxonomy" id="1661398"/>
    <lineage>
        <taxon>Eukaryota</taxon>
        <taxon>Metazoa</taxon>
        <taxon>Ecdysozoa</taxon>
        <taxon>Arthropoda</taxon>
        <taxon>Hexapoda</taxon>
        <taxon>Insecta</taxon>
        <taxon>Pterygota</taxon>
        <taxon>Neoptera</taxon>
        <taxon>Endopterygota</taxon>
        <taxon>Coleoptera</taxon>
        <taxon>Polyphaga</taxon>
        <taxon>Cucujiformia</taxon>
        <taxon>Tenebrionidae</taxon>
        <taxon>Pimeliinae</taxon>
        <taxon>Asbolus</taxon>
    </lineage>
</organism>
<dbReference type="AlphaFoldDB" id="A0A482W3U9"/>
<evidence type="ECO:0000256" key="1">
    <source>
        <dbReference type="SAM" id="MobiDB-lite"/>
    </source>
</evidence>
<dbReference type="Proteomes" id="UP000292052">
    <property type="component" value="Unassembled WGS sequence"/>
</dbReference>
<dbReference type="EMBL" id="QDEB01033046">
    <property type="protein sequence ID" value="RZC39585.1"/>
    <property type="molecule type" value="Genomic_DNA"/>
</dbReference>
<feature type="compositionally biased region" description="Basic and acidic residues" evidence="1">
    <location>
        <begin position="410"/>
        <end position="422"/>
    </location>
</feature>
<dbReference type="OrthoDB" id="6726553at2759"/>
<feature type="compositionally biased region" description="Low complexity" evidence="1">
    <location>
        <begin position="124"/>
        <end position="139"/>
    </location>
</feature>
<feature type="region of interest" description="Disordered" evidence="1">
    <location>
        <begin position="243"/>
        <end position="283"/>
    </location>
</feature>
<feature type="compositionally biased region" description="Basic residues" evidence="1">
    <location>
        <begin position="346"/>
        <end position="359"/>
    </location>
</feature>
<feature type="region of interest" description="Disordered" evidence="1">
    <location>
        <begin position="67"/>
        <end position="92"/>
    </location>
</feature>
<evidence type="ECO:0000313" key="3">
    <source>
        <dbReference type="Proteomes" id="UP000292052"/>
    </source>
</evidence>
<gene>
    <name evidence="2" type="ORF">BDFB_002667</name>
</gene>